<keyword evidence="2" id="KW-1185">Reference proteome</keyword>
<dbReference type="OMA" id="HAIPNLY"/>
<dbReference type="Gene3D" id="1.20.120.450">
    <property type="entry name" value="dinb family like domain"/>
    <property type="match status" value="1"/>
</dbReference>
<protein>
    <recommendedName>
        <fullName evidence="3">DUF1993 domain-containing protein</fullName>
    </recommendedName>
</protein>
<dbReference type="InterPro" id="IPR018531">
    <property type="entry name" value="DUF1993"/>
</dbReference>
<accession>A1CCX7</accession>
<dbReference type="RefSeq" id="XP_001273810.1">
    <property type="nucleotide sequence ID" value="XM_001273809.1"/>
</dbReference>
<name>A1CCX7_ASPCL</name>
<dbReference type="PANTHER" id="PTHR36922">
    <property type="entry name" value="BLL2446 PROTEIN"/>
    <property type="match status" value="1"/>
</dbReference>
<evidence type="ECO:0008006" key="3">
    <source>
        <dbReference type="Google" id="ProtNLM"/>
    </source>
</evidence>
<gene>
    <name evidence="1" type="ORF">ACLA_063520</name>
</gene>
<organism evidence="1 2">
    <name type="scientific">Aspergillus clavatus (strain ATCC 1007 / CBS 513.65 / DSM 816 / NCTC 3887 / NRRL 1 / QM 1276 / 107)</name>
    <dbReference type="NCBI Taxonomy" id="344612"/>
    <lineage>
        <taxon>Eukaryota</taxon>
        <taxon>Fungi</taxon>
        <taxon>Dikarya</taxon>
        <taxon>Ascomycota</taxon>
        <taxon>Pezizomycotina</taxon>
        <taxon>Eurotiomycetes</taxon>
        <taxon>Eurotiomycetidae</taxon>
        <taxon>Eurotiales</taxon>
        <taxon>Aspergillaceae</taxon>
        <taxon>Aspergillus</taxon>
        <taxon>Aspergillus subgen. Fumigati</taxon>
    </lineage>
</organism>
<dbReference type="eggNOG" id="ENOG502SRAW">
    <property type="taxonomic scope" value="Eukaryota"/>
</dbReference>
<dbReference type="HOGENOM" id="CLU_090929_1_0_1"/>
<proteinExistence type="predicted"/>
<dbReference type="KEGG" id="act:ACLA_063520"/>
<dbReference type="OrthoDB" id="3724345at2759"/>
<dbReference type="AlphaFoldDB" id="A1CCX7"/>
<dbReference type="Pfam" id="PF09351">
    <property type="entry name" value="DUF1993"/>
    <property type="match status" value="1"/>
</dbReference>
<dbReference type="EMBL" id="DS027050">
    <property type="protein sequence ID" value="EAW12384.1"/>
    <property type="molecule type" value="Genomic_DNA"/>
</dbReference>
<dbReference type="InterPro" id="IPR034660">
    <property type="entry name" value="DinB/YfiT-like"/>
</dbReference>
<reference evidence="1 2" key="1">
    <citation type="journal article" date="2008" name="PLoS Genet.">
        <title>Genomic islands in the pathogenic filamentous fungus Aspergillus fumigatus.</title>
        <authorList>
            <person name="Fedorova N.D."/>
            <person name="Khaldi N."/>
            <person name="Joardar V.S."/>
            <person name="Maiti R."/>
            <person name="Amedeo P."/>
            <person name="Anderson M.J."/>
            <person name="Crabtree J."/>
            <person name="Silva J.C."/>
            <person name="Badger J.H."/>
            <person name="Albarraq A."/>
            <person name="Angiuoli S."/>
            <person name="Bussey H."/>
            <person name="Bowyer P."/>
            <person name="Cotty P.J."/>
            <person name="Dyer P.S."/>
            <person name="Egan A."/>
            <person name="Galens K."/>
            <person name="Fraser-Liggett C.M."/>
            <person name="Haas B.J."/>
            <person name="Inman J.M."/>
            <person name="Kent R."/>
            <person name="Lemieux S."/>
            <person name="Malavazi I."/>
            <person name="Orvis J."/>
            <person name="Roemer T."/>
            <person name="Ronning C.M."/>
            <person name="Sundaram J.P."/>
            <person name="Sutton G."/>
            <person name="Turner G."/>
            <person name="Venter J.C."/>
            <person name="White O.R."/>
            <person name="Whitty B.R."/>
            <person name="Youngman P."/>
            <person name="Wolfe K.H."/>
            <person name="Goldman G.H."/>
            <person name="Wortman J.R."/>
            <person name="Jiang B."/>
            <person name="Denning D.W."/>
            <person name="Nierman W.C."/>
        </authorList>
    </citation>
    <scope>NUCLEOTIDE SEQUENCE [LARGE SCALE GENOMIC DNA]</scope>
    <source>
        <strain evidence="2">ATCC 1007 / CBS 513.65 / DSM 816 / NCTC 3887 / NRRL 1</strain>
    </source>
</reference>
<dbReference type="SUPFAM" id="SSF109854">
    <property type="entry name" value="DinB/YfiT-like putative metalloenzymes"/>
    <property type="match status" value="1"/>
</dbReference>
<dbReference type="GeneID" id="4705948"/>
<evidence type="ECO:0000313" key="1">
    <source>
        <dbReference type="EMBL" id="EAW12384.1"/>
    </source>
</evidence>
<evidence type="ECO:0000313" key="2">
    <source>
        <dbReference type="Proteomes" id="UP000006701"/>
    </source>
</evidence>
<dbReference type="Proteomes" id="UP000006701">
    <property type="component" value="Unassembled WGS sequence"/>
</dbReference>
<dbReference type="VEuPathDB" id="FungiDB:ACLA_063520"/>
<sequence length="170" mass="19321">MTSPVYSYTVPTLLKGLETLTLILQKAEQYAKENNIPLSDFVDARLCPDMRPLTFQIQTCSNTAKASVVRLTGVDNVSMDDNETTFEQLYARIDKTIDFVKGVDPKLFEGKDHVEFQTKLGPNELTFTGESYVNRFGLPNFFFHLNIAYAILRQKGVPIGKMDYLKYFNA</sequence>
<dbReference type="PANTHER" id="PTHR36922:SF1">
    <property type="entry name" value="DUF1993 DOMAIN-CONTAINING PROTEIN"/>
    <property type="match status" value="1"/>
</dbReference>